<accession>D8LLQ8</accession>
<sequence>MGGCQHHAFPCPVQGHPLGGATPPLPLVQRHPKPARDRPRLLGVGGDQQRRTGRRL</sequence>
<gene>
    <name evidence="2" type="ORF">Esi_0037_0114</name>
</gene>
<evidence type="ECO:0000313" key="2">
    <source>
        <dbReference type="EMBL" id="CBN74689.1"/>
    </source>
</evidence>
<name>D8LLQ8_ECTSI</name>
<dbReference type="AlphaFoldDB" id="D8LLQ8"/>
<dbReference type="InParanoid" id="D8LLQ8"/>
<reference evidence="2 3" key="1">
    <citation type="journal article" date="2010" name="Nature">
        <title>The Ectocarpus genome and the independent evolution of multicellularity in brown algae.</title>
        <authorList>
            <person name="Cock J.M."/>
            <person name="Sterck L."/>
            <person name="Rouze P."/>
            <person name="Scornet D."/>
            <person name="Allen A.E."/>
            <person name="Amoutzias G."/>
            <person name="Anthouard V."/>
            <person name="Artiguenave F."/>
            <person name="Aury J.M."/>
            <person name="Badger J.H."/>
            <person name="Beszteri B."/>
            <person name="Billiau K."/>
            <person name="Bonnet E."/>
            <person name="Bothwell J.H."/>
            <person name="Bowler C."/>
            <person name="Boyen C."/>
            <person name="Brownlee C."/>
            <person name="Carrano C.J."/>
            <person name="Charrier B."/>
            <person name="Cho G.Y."/>
            <person name="Coelho S.M."/>
            <person name="Collen J."/>
            <person name="Corre E."/>
            <person name="Da Silva C."/>
            <person name="Delage L."/>
            <person name="Delaroque N."/>
            <person name="Dittami S.M."/>
            <person name="Doulbeau S."/>
            <person name="Elias M."/>
            <person name="Farnham G."/>
            <person name="Gachon C.M."/>
            <person name="Gschloessl B."/>
            <person name="Heesch S."/>
            <person name="Jabbari K."/>
            <person name="Jubin C."/>
            <person name="Kawai H."/>
            <person name="Kimura K."/>
            <person name="Kloareg B."/>
            <person name="Kupper F.C."/>
            <person name="Lang D."/>
            <person name="Le Bail A."/>
            <person name="Leblanc C."/>
            <person name="Lerouge P."/>
            <person name="Lohr M."/>
            <person name="Lopez P.J."/>
            <person name="Martens C."/>
            <person name="Maumus F."/>
            <person name="Michel G."/>
            <person name="Miranda-Saavedra D."/>
            <person name="Morales J."/>
            <person name="Moreau H."/>
            <person name="Motomura T."/>
            <person name="Nagasato C."/>
            <person name="Napoli C.A."/>
            <person name="Nelson D.R."/>
            <person name="Nyvall-Collen P."/>
            <person name="Peters A.F."/>
            <person name="Pommier C."/>
            <person name="Potin P."/>
            <person name="Poulain J."/>
            <person name="Quesneville H."/>
            <person name="Read B."/>
            <person name="Rensing S.A."/>
            <person name="Ritter A."/>
            <person name="Rousvoal S."/>
            <person name="Samanta M."/>
            <person name="Samson G."/>
            <person name="Schroeder D.C."/>
            <person name="Segurens B."/>
            <person name="Strittmatter M."/>
            <person name="Tonon T."/>
            <person name="Tregear J.W."/>
            <person name="Valentin K."/>
            <person name="von Dassow P."/>
            <person name="Yamagishi T."/>
            <person name="Van de Peer Y."/>
            <person name="Wincker P."/>
        </authorList>
    </citation>
    <scope>NUCLEOTIDE SEQUENCE [LARGE SCALE GENOMIC DNA]</scope>
    <source>
        <strain evidence="3">Ec32 / CCAP1310/4</strain>
    </source>
</reference>
<feature type="region of interest" description="Disordered" evidence="1">
    <location>
        <begin position="1"/>
        <end position="56"/>
    </location>
</feature>
<organism evidence="2 3">
    <name type="scientific">Ectocarpus siliculosus</name>
    <name type="common">Brown alga</name>
    <name type="synonym">Conferva siliculosa</name>
    <dbReference type="NCBI Taxonomy" id="2880"/>
    <lineage>
        <taxon>Eukaryota</taxon>
        <taxon>Sar</taxon>
        <taxon>Stramenopiles</taxon>
        <taxon>Ochrophyta</taxon>
        <taxon>PX clade</taxon>
        <taxon>Phaeophyceae</taxon>
        <taxon>Ectocarpales</taxon>
        <taxon>Ectocarpaceae</taxon>
        <taxon>Ectocarpus</taxon>
    </lineage>
</organism>
<dbReference type="Proteomes" id="UP000002630">
    <property type="component" value="Unassembled WGS sequence"/>
</dbReference>
<dbReference type="EMBL" id="FN649760">
    <property type="protein sequence ID" value="CBN74689.1"/>
    <property type="molecule type" value="Genomic_DNA"/>
</dbReference>
<proteinExistence type="predicted"/>
<evidence type="ECO:0000313" key="3">
    <source>
        <dbReference type="Proteomes" id="UP000002630"/>
    </source>
</evidence>
<evidence type="ECO:0000256" key="1">
    <source>
        <dbReference type="SAM" id="MobiDB-lite"/>
    </source>
</evidence>
<keyword evidence="3" id="KW-1185">Reference proteome</keyword>
<protein>
    <submittedName>
        <fullName evidence="2">Uncharacterized protein</fullName>
    </submittedName>
</protein>